<reference evidence="3 4" key="1">
    <citation type="journal article" date="2016" name="BMC Genomics">
        <title>Combined genomic and structural analyses of a cultured magnetotactic bacterium reveals its niche adaptation to a dynamic environment.</title>
        <authorList>
            <person name="Araujo A.C."/>
            <person name="Morillo V."/>
            <person name="Cypriano J."/>
            <person name="Teixeira L.C."/>
            <person name="Leao P."/>
            <person name="Lyra S."/>
            <person name="Almeida L.G."/>
            <person name="Bazylinski D.A."/>
            <person name="Vasconcellos A.T."/>
            <person name="Abreu F."/>
            <person name="Lins U."/>
        </authorList>
    </citation>
    <scope>NUCLEOTIDE SEQUENCE [LARGE SCALE GENOMIC DNA]</scope>
    <source>
        <strain evidence="3 4">IT-1</strain>
    </source>
</reference>
<feature type="binding site" evidence="2">
    <location>
        <position position="99"/>
    </location>
    <ligand>
        <name>Fe cation</name>
        <dbReference type="ChEBI" id="CHEBI:24875"/>
    </ligand>
</feature>
<dbReference type="Pfam" id="PF01327">
    <property type="entry name" value="Pep_deformylase"/>
    <property type="match status" value="1"/>
</dbReference>
<dbReference type="RefSeq" id="WP_085442935.1">
    <property type="nucleotide sequence ID" value="NZ_LVJN01000020.1"/>
</dbReference>
<gene>
    <name evidence="2" type="primary">def</name>
    <name evidence="3" type="ORF">MAIT1_01460</name>
</gene>
<feature type="binding site" evidence="2">
    <location>
        <position position="141"/>
    </location>
    <ligand>
        <name>Fe cation</name>
        <dbReference type="ChEBI" id="CHEBI:24875"/>
    </ligand>
</feature>
<dbReference type="CDD" id="cd00487">
    <property type="entry name" value="Pep_deformylase"/>
    <property type="match status" value="1"/>
</dbReference>
<dbReference type="GO" id="GO:0006412">
    <property type="term" value="P:translation"/>
    <property type="evidence" value="ECO:0007669"/>
    <property type="project" value="UniProtKB-UniRule"/>
</dbReference>
<evidence type="ECO:0000313" key="4">
    <source>
        <dbReference type="Proteomes" id="UP000194003"/>
    </source>
</evidence>
<dbReference type="SUPFAM" id="SSF56420">
    <property type="entry name" value="Peptide deformylase"/>
    <property type="match status" value="1"/>
</dbReference>
<name>A0A1Y2K2S2_9PROT</name>
<dbReference type="PANTHER" id="PTHR10458:SF22">
    <property type="entry name" value="PEPTIDE DEFORMYLASE"/>
    <property type="match status" value="1"/>
</dbReference>
<organism evidence="3 4">
    <name type="scientific">Magnetofaba australis IT-1</name>
    <dbReference type="NCBI Taxonomy" id="1434232"/>
    <lineage>
        <taxon>Bacteria</taxon>
        <taxon>Pseudomonadati</taxon>
        <taxon>Pseudomonadota</taxon>
        <taxon>Magnetococcia</taxon>
        <taxon>Magnetococcales</taxon>
        <taxon>Magnetococcaceae</taxon>
        <taxon>Magnetofaba</taxon>
    </lineage>
</organism>
<comment type="catalytic activity">
    <reaction evidence="2">
        <text>N-terminal N-formyl-L-methionyl-[peptide] + H2O = N-terminal L-methionyl-[peptide] + formate</text>
        <dbReference type="Rhea" id="RHEA:24420"/>
        <dbReference type="Rhea" id="RHEA-COMP:10639"/>
        <dbReference type="Rhea" id="RHEA-COMP:10640"/>
        <dbReference type="ChEBI" id="CHEBI:15377"/>
        <dbReference type="ChEBI" id="CHEBI:15740"/>
        <dbReference type="ChEBI" id="CHEBI:49298"/>
        <dbReference type="ChEBI" id="CHEBI:64731"/>
        <dbReference type="EC" id="3.5.1.88"/>
    </reaction>
</comment>
<keyword evidence="2" id="KW-0648">Protein biosynthesis</keyword>
<evidence type="ECO:0000256" key="2">
    <source>
        <dbReference type="HAMAP-Rule" id="MF_00163"/>
    </source>
</evidence>
<dbReference type="Proteomes" id="UP000194003">
    <property type="component" value="Unassembled WGS sequence"/>
</dbReference>
<dbReference type="PRINTS" id="PR01576">
    <property type="entry name" value="PDEFORMYLASE"/>
</dbReference>
<dbReference type="AlphaFoldDB" id="A0A1Y2K2S2"/>
<feature type="binding site" evidence="2">
    <location>
        <position position="145"/>
    </location>
    <ligand>
        <name>Fe cation</name>
        <dbReference type="ChEBI" id="CHEBI:24875"/>
    </ligand>
</feature>
<dbReference type="OrthoDB" id="9804313at2"/>
<dbReference type="EC" id="3.5.1.88" evidence="2"/>
<keyword evidence="2" id="KW-0408">Iron</keyword>
<evidence type="ECO:0000256" key="1">
    <source>
        <dbReference type="ARBA" id="ARBA00010759"/>
    </source>
</evidence>
<comment type="similarity">
    <text evidence="1 2">Belongs to the polypeptide deformylase family.</text>
</comment>
<sequence length="175" mass="19818">MAVLDILIYPDERLRRDCADVTDFADPAFQQFIDDLIETMEAGPGSCGLAAPQVDNPIRAAVVDMGLLRKPPPDHHGRMVMCNPEILEWDGMETAREGCMSLPDYTGNVMRAVTCTVQYQERDGSEHVVKFEGFEARAVQHEMDHLDGRLFIDRLVSRKSDLFQRKSYQKKKKGS</sequence>
<dbReference type="STRING" id="1434232.MAIT1_01460"/>
<dbReference type="GO" id="GO:0046872">
    <property type="term" value="F:metal ion binding"/>
    <property type="evidence" value="ECO:0007669"/>
    <property type="project" value="UniProtKB-KW"/>
</dbReference>
<dbReference type="NCBIfam" id="TIGR00079">
    <property type="entry name" value="pept_deformyl"/>
    <property type="match status" value="1"/>
</dbReference>
<dbReference type="InterPro" id="IPR023635">
    <property type="entry name" value="Peptide_deformylase"/>
</dbReference>
<protein>
    <recommendedName>
        <fullName evidence="2">Peptide deformylase</fullName>
        <shortName evidence="2">PDF</shortName>
        <ecNumber evidence="2">3.5.1.88</ecNumber>
    </recommendedName>
    <alternativeName>
        <fullName evidence="2">Polypeptide deformylase</fullName>
    </alternativeName>
</protein>
<comment type="function">
    <text evidence="2">Removes the formyl group from the N-terminal Met of newly synthesized proteins. Requires at least a dipeptide for an efficient rate of reaction. N-terminal L-methionine is a prerequisite for activity but the enzyme has broad specificity at other positions.</text>
</comment>
<proteinExistence type="inferred from homology"/>
<keyword evidence="2" id="KW-0378">Hydrolase</keyword>
<keyword evidence="4" id="KW-1185">Reference proteome</keyword>
<dbReference type="PIRSF" id="PIRSF004749">
    <property type="entry name" value="Pep_def"/>
    <property type="match status" value="1"/>
</dbReference>
<dbReference type="Gene3D" id="3.90.45.10">
    <property type="entry name" value="Peptide deformylase"/>
    <property type="match status" value="1"/>
</dbReference>
<comment type="caution">
    <text evidence="3">The sequence shown here is derived from an EMBL/GenBank/DDBJ whole genome shotgun (WGS) entry which is preliminary data.</text>
</comment>
<keyword evidence="2" id="KW-0479">Metal-binding</keyword>
<dbReference type="HAMAP" id="MF_00163">
    <property type="entry name" value="Pep_deformylase"/>
    <property type="match status" value="1"/>
</dbReference>
<evidence type="ECO:0000313" key="3">
    <source>
        <dbReference type="EMBL" id="OSM01484.1"/>
    </source>
</evidence>
<dbReference type="PANTHER" id="PTHR10458">
    <property type="entry name" value="PEPTIDE DEFORMYLASE"/>
    <property type="match status" value="1"/>
</dbReference>
<dbReference type="InterPro" id="IPR036821">
    <property type="entry name" value="Peptide_deformylase_sf"/>
</dbReference>
<dbReference type="GO" id="GO:0042586">
    <property type="term" value="F:peptide deformylase activity"/>
    <property type="evidence" value="ECO:0007669"/>
    <property type="project" value="UniProtKB-UniRule"/>
</dbReference>
<comment type="cofactor">
    <cofactor evidence="2">
        <name>Fe(2+)</name>
        <dbReference type="ChEBI" id="CHEBI:29033"/>
    </cofactor>
    <text evidence="2">Binds 1 Fe(2+) ion.</text>
</comment>
<dbReference type="NCBIfam" id="NF001159">
    <property type="entry name" value="PRK00150.1-3"/>
    <property type="match status" value="1"/>
</dbReference>
<dbReference type="EMBL" id="LVJN01000020">
    <property type="protein sequence ID" value="OSM01484.1"/>
    <property type="molecule type" value="Genomic_DNA"/>
</dbReference>
<feature type="active site" evidence="2">
    <location>
        <position position="142"/>
    </location>
</feature>
<accession>A0A1Y2K2S2</accession>